<proteinExistence type="predicted"/>
<comment type="caution">
    <text evidence="1">The sequence shown here is derived from an EMBL/GenBank/DDBJ whole genome shotgun (WGS) entry which is preliminary data.</text>
</comment>
<evidence type="ECO:0000313" key="1">
    <source>
        <dbReference type="EMBL" id="MCS4159253.1"/>
    </source>
</evidence>
<reference evidence="1" key="1">
    <citation type="submission" date="2022-08" db="EMBL/GenBank/DDBJ databases">
        <title>Genomic Encyclopedia of Type Strains, Phase V (KMG-V): Genome sequencing to study the core and pangenomes of soil and plant-associated prokaryotes.</title>
        <authorList>
            <person name="Whitman W."/>
        </authorList>
    </citation>
    <scope>NUCLEOTIDE SEQUENCE</scope>
    <source>
        <strain evidence="1">SP3002</strain>
    </source>
</reference>
<dbReference type="AlphaFoldDB" id="A0AAW5PBD2"/>
<organism evidence="1 2">
    <name type="scientific">Salinibacter ruber</name>
    <dbReference type="NCBI Taxonomy" id="146919"/>
    <lineage>
        <taxon>Bacteria</taxon>
        <taxon>Pseudomonadati</taxon>
        <taxon>Rhodothermota</taxon>
        <taxon>Rhodothermia</taxon>
        <taxon>Rhodothermales</taxon>
        <taxon>Salinibacteraceae</taxon>
        <taxon>Salinibacter</taxon>
    </lineage>
</organism>
<sequence length="63" mass="7008">MAISGHKHFRKAENKSGLLMHQTPSLSGSDLWHDKNLYNGLPGLQAFVLGREDGPVCTPTWYV</sequence>
<accession>A0AAW5PBD2</accession>
<dbReference type="EMBL" id="JANTZM010000021">
    <property type="protein sequence ID" value="MCS4159253.1"/>
    <property type="molecule type" value="Genomic_DNA"/>
</dbReference>
<dbReference type="RefSeq" id="WP_251961590.1">
    <property type="nucleotide sequence ID" value="NZ_CALTSH010000031.1"/>
</dbReference>
<dbReference type="Proteomes" id="UP001155110">
    <property type="component" value="Unassembled WGS sequence"/>
</dbReference>
<gene>
    <name evidence="1" type="ORF">GGP99_003243</name>
</gene>
<protein>
    <submittedName>
        <fullName evidence="1">Uncharacterized protein</fullName>
    </submittedName>
</protein>
<evidence type="ECO:0000313" key="2">
    <source>
        <dbReference type="Proteomes" id="UP001155110"/>
    </source>
</evidence>
<name>A0AAW5PBD2_9BACT</name>